<dbReference type="EMBL" id="LSRS01000002">
    <property type="protein sequence ID" value="KAF1086251.1"/>
    <property type="molecule type" value="Genomic_DNA"/>
</dbReference>
<dbReference type="InterPro" id="IPR012851">
    <property type="entry name" value="Spore_coat_CotF-like"/>
</dbReference>
<dbReference type="GO" id="GO:0030435">
    <property type="term" value="P:sporulation resulting in formation of a cellular spore"/>
    <property type="evidence" value="ECO:0007669"/>
    <property type="project" value="UniProtKB-KW"/>
</dbReference>
<keyword evidence="5" id="KW-1185">Reference proteome</keyword>
<dbReference type="PANTHER" id="PTHR39183:SF1">
    <property type="entry name" value="SPORE COAT PROTEIN F-LIKE PROTEIN YHCQ"/>
    <property type="match status" value="1"/>
</dbReference>
<protein>
    <submittedName>
        <fullName evidence="4">Coat F domain protein</fullName>
    </submittedName>
</protein>
<organism evidence="4 5">
    <name type="scientific">Sporotomaculum syntrophicum</name>
    <dbReference type="NCBI Taxonomy" id="182264"/>
    <lineage>
        <taxon>Bacteria</taxon>
        <taxon>Bacillati</taxon>
        <taxon>Bacillota</taxon>
        <taxon>Clostridia</taxon>
        <taxon>Eubacteriales</taxon>
        <taxon>Desulfallaceae</taxon>
        <taxon>Sporotomaculum</taxon>
    </lineage>
</organism>
<comment type="subcellular location">
    <subcellularLocation>
        <location evidence="2">Spore coat</location>
    </subcellularLocation>
</comment>
<proteinExistence type="inferred from homology"/>
<dbReference type="Proteomes" id="UP000798488">
    <property type="component" value="Unassembled WGS sequence"/>
</dbReference>
<evidence type="ECO:0000256" key="1">
    <source>
        <dbReference type="ARBA" id="ARBA00022969"/>
    </source>
</evidence>
<evidence type="ECO:0000313" key="5">
    <source>
        <dbReference type="Proteomes" id="UP000798488"/>
    </source>
</evidence>
<evidence type="ECO:0000256" key="2">
    <source>
        <dbReference type="ARBA" id="ARBA00024325"/>
    </source>
</evidence>
<dbReference type="RefSeq" id="WP_161821361.1">
    <property type="nucleotide sequence ID" value="NZ_LSRS01000002.1"/>
</dbReference>
<dbReference type="InterPro" id="IPR012347">
    <property type="entry name" value="Ferritin-like"/>
</dbReference>
<dbReference type="AlphaFoldDB" id="A0A9D2WSR0"/>
<dbReference type="OrthoDB" id="1685263at2"/>
<comment type="caution">
    <text evidence="4">The sequence shown here is derived from an EMBL/GenBank/DDBJ whole genome shotgun (WGS) entry which is preliminary data.</text>
</comment>
<dbReference type="Gene3D" id="1.20.1260.10">
    <property type="match status" value="1"/>
</dbReference>
<evidence type="ECO:0000313" key="4">
    <source>
        <dbReference type="EMBL" id="KAF1086251.1"/>
    </source>
</evidence>
<keyword evidence="1" id="KW-0749">Sporulation</keyword>
<reference evidence="4" key="1">
    <citation type="submission" date="2016-02" db="EMBL/GenBank/DDBJ databases">
        <title>Draft Genome Sequence of Sporotomaculum syntrophicum Strain FB, a Syntrophic Benzoate Degrader.</title>
        <authorList>
            <person name="Nobu M.K."/>
            <person name="Narihiro T."/>
            <person name="Qiu Y.-L."/>
            <person name="Ohashi A."/>
            <person name="Liu W.-T."/>
            <person name="Yuji S."/>
        </authorList>
    </citation>
    <scope>NUCLEOTIDE SEQUENCE</scope>
    <source>
        <strain evidence="4">FB</strain>
    </source>
</reference>
<gene>
    <name evidence="4" type="ORF">SPSYN_00995</name>
</gene>
<dbReference type="Pfam" id="PF07875">
    <property type="entry name" value="Coat_F"/>
    <property type="match status" value="2"/>
</dbReference>
<name>A0A9D2WSR0_9FIRM</name>
<comment type="similarity">
    <text evidence="3">Belongs to the CotF family.</text>
</comment>
<accession>A0A9D2WSR0</accession>
<dbReference type="PANTHER" id="PTHR39183">
    <property type="entry name" value="SPORE COAT PROTEIN F-LIKE PROTEIN YHCQ"/>
    <property type="match status" value="1"/>
</dbReference>
<sequence>MNTGIHDAIVVSEVLRSNASMIDHYNLYIYSCQDQQLRSLLDRQQRHTLDSFQRLTQIMQSHGMDTSSIPLPTSMSITGGSTMSTSTSASATAPYGSQWSAPQYSTGQASTMTYTMQQGIGSHGMGATMPTQAESQLSMPMGMQTGSQSNSSGILNDRSIAEGALHFHKYGADTVTKAALECSEPHIRTALANMARNCIEMSYEIYNYMSQRGWYQLPSSPQNFISHATQQQQQQYNNQ</sequence>
<evidence type="ECO:0000256" key="3">
    <source>
        <dbReference type="ARBA" id="ARBA00024344"/>
    </source>
</evidence>